<gene>
    <name evidence="2" type="ORF">ACFQ2I_18775</name>
</gene>
<dbReference type="CDD" id="cd03360">
    <property type="entry name" value="LbH_AT_putative"/>
    <property type="match status" value="1"/>
</dbReference>
<accession>A0ABW3HVT8</accession>
<evidence type="ECO:0000259" key="1">
    <source>
        <dbReference type="Pfam" id="PF17836"/>
    </source>
</evidence>
<dbReference type="PANTHER" id="PTHR43300:SF7">
    <property type="entry name" value="UDP-N-ACETYLBACILLOSAMINE N-ACETYLTRANSFERASE"/>
    <property type="match status" value="1"/>
</dbReference>
<name>A0ABW3HVT8_9BACL</name>
<protein>
    <submittedName>
        <fullName evidence="2">Acetyltransferase</fullName>
    </submittedName>
</protein>
<dbReference type="Gene3D" id="2.160.10.10">
    <property type="entry name" value="Hexapeptide repeat proteins"/>
    <property type="match status" value="1"/>
</dbReference>
<comment type="caution">
    <text evidence="2">The sequence shown here is derived from an EMBL/GenBank/DDBJ whole genome shotgun (WGS) entry which is preliminary data.</text>
</comment>
<feature type="domain" description="PglD N-terminal" evidence="1">
    <location>
        <begin position="3"/>
        <end position="81"/>
    </location>
</feature>
<reference evidence="3" key="1">
    <citation type="journal article" date="2019" name="Int. J. Syst. Evol. Microbiol.">
        <title>The Global Catalogue of Microorganisms (GCM) 10K type strain sequencing project: providing services to taxonomists for standard genome sequencing and annotation.</title>
        <authorList>
            <consortium name="The Broad Institute Genomics Platform"/>
            <consortium name="The Broad Institute Genome Sequencing Center for Infectious Disease"/>
            <person name="Wu L."/>
            <person name="Ma J."/>
        </authorList>
    </citation>
    <scope>NUCLEOTIDE SEQUENCE [LARGE SCALE GENOMIC DNA]</scope>
    <source>
        <strain evidence="3">CCUG 59129</strain>
    </source>
</reference>
<dbReference type="InterPro" id="IPR050179">
    <property type="entry name" value="Trans_hexapeptide_repeat"/>
</dbReference>
<dbReference type="InterPro" id="IPR011004">
    <property type="entry name" value="Trimer_LpxA-like_sf"/>
</dbReference>
<proteinExistence type="predicted"/>
<dbReference type="InterPro" id="IPR041561">
    <property type="entry name" value="PglD_N"/>
</dbReference>
<dbReference type="Gene3D" id="3.40.50.20">
    <property type="match status" value="1"/>
</dbReference>
<dbReference type="NCBIfam" id="TIGR03570">
    <property type="entry name" value="NeuD_NnaD"/>
    <property type="match status" value="1"/>
</dbReference>
<evidence type="ECO:0000313" key="3">
    <source>
        <dbReference type="Proteomes" id="UP001596989"/>
    </source>
</evidence>
<dbReference type="SUPFAM" id="SSF51161">
    <property type="entry name" value="Trimeric LpxA-like enzymes"/>
    <property type="match status" value="1"/>
</dbReference>
<dbReference type="InterPro" id="IPR020019">
    <property type="entry name" value="AcTrfase_PglD-like"/>
</dbReference>
<dbReference type="Pfam" id="PF17836">
    <property type="entry name" value="PglD_N"/>
    <property type="match status" value="1"/>
</dbReference>
<keyword evidence="3" id="KW-1185">Reference proteome</keyword>
<evidence type="ECO:0000313" key="2">
    <source>
        <dbReference type="EMBL" id="MFD0961400.1"/>
    </source>
</evidence>
<dbReference type="EMBL" id="JBHTJZ010000035">
    <property type="protein sequence ID" value="MFD0961400.1"/>
    <property type="molecule type" value="Genomic_DNA"/>
</dbReference>
<dbReference type="PANTHER" id="PTHR43300">
    <property type="entry name" value="ACETYLTRANSFERASE"/>
    <property type="match status" value="1"/>
</dbReference>
<dbReference type="RefSeq" id="WP_377566930.1">
    <property type="nucleotide sequence ID" value="NZ_JBHTJZ010000035.1"/>
</dbReference>
<organism evidence="2 3">
    <name type="scientific">Paenibacillus chungangensis</name>
    <dbReference type="NCBI Taxonomy" id="696535"/>
    <lineage>
        <taxon>Bacteria</taxon>
        <taxon>Bacillati</taxon>
        <taxon>Bacillota</taxon>
        <taxon>Bacilli</taxon>
        <taxon>Bacillales</taxon>
        <taxon>Paenibacillaceae</taxon>
        <taxon>Paenibacillus</taxon>
    </lineage>
</organism>
<sequence length="218" mass="22609">MSDIVIFGAGGHAKAVIDTIEQQGRYRIIGLLDANQPTGKRVYGYEILGDDSWLFVHEHSVHGAVIAIGDNWTRAAIATRLEADVPQLAFPTIVHPAAHVARGASVGAGSVVMAGAVIGSDASLGQHCIMYPGSIIEHDGIMEDYASFAPRAAAGGNVKIGSHSAIGIGATVIHGIAIGGHCVIGAGATVVKPVSDQTVAYGTPARIVRTRERGERYL</sequence>
<dbReference type="Proteomes" id="UP001596989">
    <property type="component" value="Unassembled WGS sequence"/>
</dbReference>